<dbReference type="CDD" id="cd05266">
    <property type="entry name" value="SDR_a4"/>
    <property type="match status" value="1"/>
</dbReference>
<dbReference type="GO" id="GO:0005737">
    <property type="term" value="C:cytoplasm"/>
    <property type="evidence" value="ECO:0007669"/>
    <property type="project" value="TreeGrafter"/>
</dbReference>
<evidence type="ECO:0000313" key="3">
    <source>
        <dbReference type="Proteomes" id="UP000318733"/>
    </source>
</evidence>
<reference evidence="2 3" key="1">
    <citation type="submission" date="2019-07" db="EMBL/GenBank/DDBJ databases">
        <authorList>
            <person name="Huq M.A."/>
        </authorList>
    </citation>
    <scope>NUCLEOTIDE SEQUENCE [LARGE SCALE GENOMIC DNA]</scope>
    <source>
        <strain evidence="2 3">MAH-19</strain>
    </source>
</reference>
<keyword evidence="3" id="KW-1185">Reference proteome</keyword>
<dbReference type="OrthoDB" id="751203at2"/>
<dbReference type="PANTHER" id="PTHR48079:SF6">
    <property type="entry name" value="NAD(P)-BINDING DOMAIN-CONTAINING PROTEIN-RELATED"/>
    <property type="match status" value="1"/>
</dbReference>
<dbReference type="GO" id="GO:0004029">
    <property type="term" value="F:aldehyde dehydrogenase (NAD+) activity"/>
    <property type="evidence" value="ECO:0007669"/>
    <property type="project" value="TreeGrafter"/>
</dbReference>
<dbReference type="AlphaFoldDB" id="A0A556MLB8"/>
<evidence type="ECO:0000313" key="2">
    <source>
        <dbReference type="EMBL" id="TSJ40720.1"/>
    </source>
</evidence>
<dbReference type="Pfam" id="PF13460">
    <property type="entry name" value="NAD_binding_10"/>
    <property type="match status" value="1"/>
</dbReference>
<proteinExistence type="predicted"/>
<dbReference type="SUPFAM" id="SSF51735">
    <property type="entry name" value="NAD(P)-binding Rossmann-fold domains"/>
    <property type="match status" value="1"/>
</dbReference>
<accession>A0A556MLB8</accession>
<gene>
    <name evidence="2" type="ORF">FO440_13320</name>
</gene>
<dbReference type="Gene3D" id="3.40.50.720">
    <property type="entry name" value="NAD(P)-binding Rossmann-like Domain"/>
    <property type="match status" value="1"/>
</dbReference>
<dbReference type="RefSeq" id="WP_144248757.1">
    <property type="nucleotide sequence ID" value="NZ_VLPK01000002.1"/>
</dbReference>
<feature type="domain" description="NAD(P)-binding" evidence="1">
    <location>
        <begin position="9"/>
        <end position="161"/>
    </location>
</feature>
<comment type="caution">
    <text evidence="2">The sequence shown here is derived from an EMBL/GenBank/DDBJ whole genome shotgun (WGS) entry which is preliminary data.</text>
</comment>
<evidence type="ECO:0000259" key="1">
    <source>
        <dbReference type="Pfam" id="PF13460"/>
    </source>
</evidence>
<name>A0A556MLB8_9SPHI</name>
<dbReference type="PANTHER" id="PTHR48079">
    <property type="entry name" value="PROTEIN YEEZ"/>
    <property type="match status" value="1"/>
</dbReference>
<organism evidence="2 3">
    <name type="scientific">Mucilaginibacter corticis</name>
    <dbReference type="NCBI Taxonomy" id="2597670"/>
    <lineage>
        <taxon>Bacteria</taxon>
        <taxon>Pseudomonadati</taxon>
        <taxon>Bacteroidota</taxon>
        <taxon>Sphingobacteriia</taxon>
        <taxon>Sphingobacteriales</taxon>
        <taxon>Sphingobacteriaceae</taxon>
        <taxon>Mucilaginibacter</taxon>
    </lineage>
</organism>
<dbReference type="InterPro" id="IPR016040">
    <property type="entry name" value="NAD(P)-bd_dom"/>
</dbReference>
<dbReference type="InterPro" id="IPR036291">
    <property type="entry name" value="NAD(P)-bd_dom_sf"/>
</dbReference>
<dbReference type="Proteomes" id="UP000318733">
    <property type="component" value="Unassembled WGS sequence"/>
</dbReference>
<sequence>MTVSILGCGWYGSELAKSLVKKWIKVKGSTTSATKLPLFAESGIEPYLIDLSPGNEVIDPAFFECDVLWISIPPKARAGNGAEYLVKIERLIAIIKEQKIKQVVLISSTGVYGDSNTEVTELDELNPDSESGKILLAAENLLKAETEFTTTIIRFAGLIGPGRDPGRFFSGKTEIPNGDAPVNLIHLTDCIGISLAILDKQAFGYTYNAVSPLHPTRADFYTGAASRLGLEAPQFIHENKSWKVVAGINVAEILGYEYQVDL</sequence>
<protein>
    <submittedName>
        <fullName evidence="2">SDR family oxidoreductase</fullName>
    </submittedName>
</protein>
<dbReference type="InterPro" id="IPR051783">
    <property type="entry name" value="NAD(P)-dependent_oxidoreduct"/>
</dbReference>
<dbReference type="EMBL" id="VLPK01000002">
    <property type="protein sequence ID" value="TSJ40720.1"/>
    <property type="molecule type" value="Genomic_DNA"/>
</dbReference>